<dbReference type="Proteomes" id="UP000294830">
    <property type="component" value="Unassembled WGS sequence"/>
</dbReference>
<evidence type="ECO:0000313" key="4">
    <source>
        <dbReference type="Proteomes" id="UP000294830"/>
    </source>
</evidence>
<keyword evidence="4" id="KW-1185">Reference proteome</keyword>
<accession>A0A4R2EK23</accession>
<dbReference type="GO" id="GO:0016887">
    <property type="term" value="F:ATP hydrolysis activity"/>
    <property type="evidence" value="ECO:0007669"/>
    <property type="project" value="InterPro"/>
</dbReference>
<keyword evidence="3" id="KW-0378">Hydrolase</keyword>
<evidence type="ECO:0000313" key="3">
    <source>
        <dbReference type="EMBL" id="TCN67626.1"/>
    </source>
</evidence>
<feature type="domain" description="Rad50/SbcC-type AAA" evidence="2">
    <location>
        <begin position="5"/>
        <end position="255"/>
    </location>
</feature>
<gene>
    <name evidence="3" type="ORF">CLV25_10785</name>
</gene>
<dbReference type="InterPro" id="IPR027417">
    <property type="entry name" value="P-loop_NTPase"/>
</dbReference>
<sequence length="1024" mass="115852">MIPVRLTIEGLYSYQRKQTIDFTRLTAANIFGIFGQVGSGKSSILEAISYAIYGDTERLNSKEGRGYNMMNLKSDSLLIEFEFVSGINHKSYLVIVSARRNSKRFEDVKTIERKAFVDDAGDWKPVELSSLEEAIGLSYANFKRTIIIPQGRFQEFLQLDKKERTNMMKELFNLEKYDLFRKAASLDKRNNDKRQFLEGQLSSLGDVSAEQIEQLKELLSQYQDLAKELSAELEQKRKELEAWKRLKELNIKKEKLLADRKELAEKTAAISRLEDQLKKYEYCLVHFKGLMEQEQQAQKSINLLNEALRIEKQSLKKTLDELADKQQQQVTLKADYDQRDRLNAEADDLDRIAKAKVLIAEIESLISRTAKGEAVIKANEAKVKELKDVQEKQTSNLKNLKQQLPDVALLSRVREWYTYNKSLSAQHAEAKQEHELALKEKQSADGELVLLLDGKDFAVGLPVASPAQAQEKIREEVVRLTDIVRQKDKELQHLLVQQKLGQYADELKSGEPCPLCGSTHHPQILNIANVAEAISTTRRQKENAQASIDQCNVLDRKLVELGTKLKGVNEKCGRATERVAKLEADIKQHQDKFEWEAYKTEESLSKAFAAADKLGKDIKQLEDAIEKAASNLQEEEKNTEKYRKAVEAFKLEMASKEGQKQSLIAGLRHLQLSQHEGKAPKELEDMAIAMRNHVGSVVAKFDKLSTEIADLRQQEGKSSGSIAANEANLLKEQQSLDSITQSISQKLEANGHLSLEEVKQTLALGLDVDGVRKQIAYHNQAVQTVVAQIIENEREFAGRTYNAEEHLALDAVVVELANREGANRKDIGRVENEIATKNAALEQQAAIRKELDVVVMRASELATLKNMLQGNKFIDFISTTYLQNLCSAANDRFYKMTRQRLSLELTEDNSFQVRDYMNGGKTRSVKTLSGGQTFQASLSLALALSDNIQRMQSADQNFFFLDEGFGTLDKDSLGIVFDTLKSLRKENRIVGVISHVDEMQQEIETYLKVVNHDDRGSIVTASWE</sequence>
<keyword evidence="3" id="KW-0269">Exonuclease</keyword>
<dbReference type="Pfam" id="PF13558">
    <property type="entry name" value="SbcC_Walker_B"/>
    <property type="match status" value="1"/>
</dbReference>
<keyword evidence="1" id="KW-0175">Coiled coil</keyword>
<name>A0A4R2EK23_9BACT</name>
<dbReference type="SUPFAM" id="SSF52540">
    <property type="entry name" value="P-loop containing nucleoside triphosphate hydrolases"/>
    <property type="match status" value="1"/>
</dbReference>
<organism evidence="3 4">
    <name type="scientific">Acetobacteroides hydrogenigenes</name>
    <dbReference type="NCBI Taxonomy" id="979970"/>
    <lineage>
        <taxon>Bacteria</taxon>
        <taxon>Pseudomonadati</taxon>
        <taxon>Bacteroidota</taxon>
        <taxon>Bacteroidia</taxon>
        <taxon>Bacteroidales</taxon>
        <taxon>Rikenellaceae</taxon>
        <taxon>Acetobacteroides</taxon>
    </lineage>
</organism>
<feature type="coiled-coil region" evidence="1">
    <location>
        <begin position="383"/>
        <end position="440"/>
    </location>
</feature>
<protein>
    <submittedName>
        <fullName evidence="3">Exonuclease SbcC</fullName>
    </submittedName>
</protein>
<proteinExistence type="predicted"/>
<dbReference type="InterPro" id="IPR038729">
    <property type="entry name" value="Rad50/SbcC_AAA"/>
</dbReference>
<dbReference type="GO" id="GO:0006302">
    <property type="term" value="P:double-strand break repair"/>
    <property type="evidence" value="ECO:0007669"/>
    <property type="project" value="InterPro"/>
</dbReference>
<keyword evidence="3" id="KW-0540">Nuclease</keyword>
<feature type="coiled-coil region" evidence="1">
    <location>
        <begin position="208"/>
        <end position="276"/>
    </location>
</feature>
<evidence type="ECO:0000259" key="2">
    <source>
        <dbReference type="Pfam" id="PF13476"/>
    </source>
</evidence>
<dbReference type="PANTHER" id="PTHR32114:SF2">
    <property type="entry name" value="ABC TRANSPORTER ABCH.3"/>
    <property type="match status" value="1"/>
</dbReference>
<evidence type="ECO:0000256" key="1">
    <source>
        <dbReference type="SAM" id="Coils"/>
    </source>
</evidence>
<dbReference type="AlphaFoldDB" id="A0A4R2EK23"/>
<dbReference type="GO" id="GO:0004527">
    <property type="term" value="F:exonuclease activity"/>
    <property type="evidence" value="ECO:0007669"/>
    <property type="project" value="UniProtKB-KW"/>
</dbReference>
<dbReference type="Pfam" id="PF13476">
    <property type="entry name" value="AAA_23"/>
    <property type="match status" value="1"/>
</dbReference>
<dbReference type="Gene3D" id="3.40.50.300">
    <property type="entry name" value="P-loop containing nucleotide triphosphate hydrolases"/>
    <property type="match status" value="2"/>
</dbReference>
<comment type="caution">
    <text evidence="3">The sequence shown here is derived from an EMBL/GenBank/DDBJ whole genome shotgun (WGS) entry which is preliminary data.</text>
</comment>
<dbReference type="EMBL" id="SLWB01000007">
    <property type="protein sequence ID" value="TCN67626.1"/>
    <property type="molecule type" value="Genomic_DNA"/>
</dbReference>
<dbReference type="RefSeq" id="WP_131839263.1">
    <property type="nucleotide sequence ID" value="NZ_SLWB01000007.1"/>
</dbReference>
<reference evidence="3 4" key="1">
    <citation type="submission" date="2019-03" db="EMBL/GenBank/DDBJ databases">
        <title>Genomic Encyclopedia of Archaeal and Bacterial Type Strains, Phase II (KMG-II): from individual species to whole genera.</title>
        <authorList>
            <person name="Goeker M."/>
        </authorList>
    </citation>
    <scope>NUCLEOTIDE SEQUENCE [LARGE SCALE GENOMIC DNA]</scope>
    <source>
        <strain evidence="3 4">RL-C</strain>
    </source>
</reference>
<feature type="coiled-coil region" evidence="1">
    <location>
        <begin position="565"/>
        <end position="652"/>
    </location>
</feature>
<dbReference type="OrthoDB" id="9795626at2"/>
<dbReference type="PANTHER" id="PTHR32114">
    <property type="entry name" value="ABC TRANSPORTER ABCH.3"/>
    <property type="match status" value="1"/>
</dbReference>